<dbReference type="Gene3D" id="1.10.10.10">
    <property type="entry name" value="Winged helix-like DNA-binding domain superfamily/Winged helix DNA-binding domain"/>
    <property type="match status" value="1"/>
</dbReference>
<dbReference type="KEGG" id="aco:Amico_1245"/>
<evidence type="ECO:0000256" key="7">
    <source>
        <dbReference type="ARBA" id="ARBA00023163"/>
    </source>
</evidence>
<dbReference type="Proteomes" id="UP000002366">
    <property type="component" value="Chromosome"/>
</dbReference>
<feature type="domain" description="HTH dtxR-type" evidence="8">
    <location>
        <begin position="1"/>
        <end position="46"/>
    </location>
</feature>
<dbReference type="GO" id="GO:0046914">
    <property type="term" value="F:transition metal ion binding"/>
    <property type="evidence" value="ECO:0007669"/>
    <property type="project" value="InterPro"/>
</dbReference>
<proteinExistence type="inferred from homology"/>
<keyword evidence="6" id="KW-0238">DNA-binding</keyword>
<dbReference type="EMBL" id="CP001997">
    <property type="protein sequence ID" value="ADE57366.1"/>
    <property type="molecule type" value="Genomic_DNA"/>
</dbReference>
<dbReference type="OrthoDB" id="9791355at2"/>
<protein>
    <submittedName>
        <fullName evidence="9">Iron (Metal) dependent repressor, DtxR family</fullName>
    </submittedName>
</protein>
<dbReference type="SMART" id="SM00529">
    <property type="entry name" value="HTH_DTXR"/>
    <property type="match status" value="1"/>
</dbReference>
<dbReference type="STRING" id="572547.Amico_1245"/>
<dbReference type="SMART" id="SM00899">
    <property type="entry name" value="FeoA"/>
    <property type="match status" value="1"/>
</dbReference>
<dbReference type="Pfam" id="PF02742">
    <property type="entry name" value="Fe_dep_repr_C"/>
    <property type="match status" value="1"/>
</dbReference>
<dbReference type="InterPro" id="IPR008988">
    <property type="entry name" value="Transcriptional_repressor_C"/>
</dbReference>
<dbReference type="eggNOG" id="COG1321">
    <property type="taxonomic scope" value="Bacteria"/>
</dbReference>
<dbReference type="AlphaFoldDB" id="D5EFN4"/>
<dbReference type="PROSITE" id="PS50944">
    <property type="entry name" value="HTH_DTXR"/>
    <property type="match status" value="1"/>
</dbReference>
<comment type="subunit">
    <text evidence="3">Homodimer.</text>
</comment>
<evidence type="ECO:0000313" key="10">
    <source>
        <dbReference type="Proteomes" id="UP000002366"/>
    </source>
</evidence>
<dbReference type="GO" id="GO:0003677">
    <property type="term" value="F:DNA binding"/>
    <property type="evidence" value="ECO:0007669"/>
    <property type="project" value="UniProtKB-KW"/>
</dbReference>
<evidence type="ECO:0000256" key="6">
    <source>
        <dbReference type="ARBA" id="ARBA00023125"/>
    </source>
</evidence>
<evidence type="ECO:0000259" key="8">
    <source>
        <dbReference type="PROSITE" id="PS50944"/>
    </source>
</evidence>
<dbReference type="SUPFAM" id="SSF47979">
    <property type="entry name" value="Iron-dependent repressor protein, dimerization domain"/>
    <property type="match status" value="1"/>
</dbReference>
<accession>D5EFN4</accession>
<dbReference type="Gene3D" id="2.30.30.90">
    <property type="match status" value="1"/>
</dbReference>
<dbReference type="SUPFAM" id="SSF50037">
    <property type="entry name" value="C-terminal domain of transcriptional repressors"/>
    <property type="match status" value="1"/>
</dbReference>
<dbReference type="eggNOG" id="COG1918">
    <property type="taxonomic scope" value="Bacteria"/>
</dbReference>
<sequence length="212" mass="23886">MHGDEATVTLLSERLDVTKGTVVSAIKKLVEADMLDHERYGSVALTEKGREQALNIYRRHAHLSFLFTEILGFDKEKAQNLACIMEHEMDSETDGRLFALTDYFCQALREGAAWFKELRVEMDDPSRLPTPLVALKPGMKGIVNRVTSNGLLRKRLMEMGLVPGTEITFLKTSPLGDPLEFEIGGRNLALRRSEAATVWVRRKKENESHDAT</sequence>
<dbReference type="GO" id="GO:0046983">
    <property type="term" value="F:protein dimerization activity"/>
    <property type="evidence" value="ECO:0007669"/>
    <property type="project" value="InterPro"/>
</dbReference>
<dbReference type="InterPro" id="IPR038157">
    <property type="entry name" value="FeoA_core_dom"/>
</dbReference>
<comment type="subcellular location">
    <subcellularLocation>
        <location evidence="1">Cytoplasm</location>
    </subcellularLocation>
</comment>
<dbReference type="Pfam" id="PF04023">
    <property type="entry name" value="FeoA"/>
    <property type="match status" value="1"/>
</dbReference>
<dbReference type="PANTHER" id="PTHR33238:SF7">
    <property type="entry name" value="IRON-DEPENDENT TRANSCRIPTIONAL REGULATOR"/>
    <property type="match status" value="1"/>
</dbReference>
<evidence type="ECO:0000256" key="1">
    <source>
        <dbReference type="ARBA" id="ARBA00004496"/>
    </source>
</evidence>
<keyword evidence="4" id="KW-0408">Iron</keyword>
<dbReference type="InterPro" id="IPR036421">
    <property type="entry name" value="Fe_dep_repressor_sf"/>
</dbReference>
<dbReference type="GO" id="GO:0003700">
    <property type="term" value="F:DNA-binding transcription factor activity"/>
    <property type="evidence" value="ECO:0007669"/>
    <property type="project" value="InterPro"/>
</dbReference>
<evidence type="ECO:0000256" key="4">
    <source>
        <dbReference type="ARBA" id="ARBA00023004"/>
    </source>
</evidence>
<dbReference type="HOGENOM" id="CLU_069532_0_1_0"/>
<evidence type="ECO:0000256" key="3">
    <source>
        <dbReference type="ARBA" id="ARBA00011738"/>
    </source>
</evidence>
<dbReference type="InterPro" id="IPR022689">
    <property type="entry name" value="Iron_dep_repressor"/>
</dbReference>
<keyword evidence="5" id="KW-0805">Transcription regulation</keyword>
<gene>
    <name evidence="9" type="ordered locus">Amico_1245</name>
</gene>
<keyword evidence="7" id="KW-0804">Transcription</keyword>
<comment type="similarity">
    <text evidence="2">Belongs to the DtxR/MntR family.</text>
</comment>
<dbReference type="PANTHER" id="PTHR33238">
    <property type="entry name" value="IRON (METAL) DEPENDENT REPRESSOR, DTXR FAMILY"/>
    <property type="match status" value="1"/>
</dbReference>
<name>D5EFN4_AMICL</name>
<evidence type="ECO:0000256" key="2">
    <source>
        <dbReference type="ARBA" id="ARBA00007871"/>
    </source>
</evidence>
<keyword evidence="10" id="KW-1185">Reference proteome</keyword>
<reference evidence="9 10" key="1">
    <citation type="journal article" date="2010" name="Stand. Genomic Sci.">
        <title>Complete genome sequence of Aminobacterium colombiense type strain (ALA-1).</title>
        <authorList>
            <person name="Chertkov O."/>
            <person name="Sikorski J."/>
            <person name="Brambilla E."/>
            <person name="Lapidus A."/>
            <person name="Copeland A."/>
            <person name="Glavina Del Rio T."/>
            <person name="Nolan M."/>
            <person name="Lucas S."/>
            <person name="Tice H."/>
            <person name="Cheng J.F."/>
            <person name="Han C."/>
            <person name="Detter J.C."/>
            <person name="Bruce D."/>
            <person name="Tapia R."/>
            <person name="Goodwin L."/>
            <person name="Pitluck S."/>
            <person name="Liolios K."/>
            <person name="Ivanova N."/>
            <person name="Mavromatis K."/>
            <person name="Ovchinnikova G."/>
            <person name="Pati A."/>
            <person name="Chen A."/>
            <person name="Palaniappan K."/>
            <person name="Land M."/>
            <person name="Hauser L."/>
            <person name="Chang Y.J."/>
            <person name="Jeffries C.D."/>
            <person name="Spring S."/>
            <person name="Rohde M."/>
            <person name="Goker M."/>
            <person name="Bristow J."/>
            <person name="Eisen J.A."/>
            <person name="Markowitz V."/>
            <person name="Hugenholtz P."/>
            <person name="Kyrpides N.C."/>
            <person name="Klenk H.P."/>
        </authorList>
    </citation>
    <scope>NUCLEOTIDE SEQUENCE [LARGE SCALE GENOMIC DNA]</scope>
    <source>
        <strain evidence="10">DSM 12261 / ALA-1</strain>
    </source>
</reference>
<dbReference type="InterPro" id="IPR022687">
    <property type="entry name" value="HTH_DTXR"/>
</dbReference>
<dbReference type="InterPro" id="IPR001367">
    <property type="entry name" value="Fe_dep_repressor"/>
</dbReference>
<dbReference type="SUPFAM" id="SSF46785">
    <property type="entry name" value="Winged helix' DNA-binding domain"/>
    <property type="match status" value="1"/>
</dbReference>
<dbReference type="GO" id="GO:0005737">
    <property type="term" value="C:cytoplasm"/>
    <property type="evidence" value="ECO:0007669"/>
    <property type="project" value="UniProtKB-SubCell"/>
</dbReference>
<organism evidence="9 10">
    <name type="scientific">Aminobacterium colombiense (strain DSM 12261 / ALA-1)</name>
    <dbReference type="NCBI Taxonomy" id="572547"/>
    <lineage>
        <taxon>Bacteria</taxon>
        <taxon>Thermotogati</taxon>
        <taxon>Synergistota</taxon>
        <taxon>Synergistia</taxon>
        <taxon>Synergistales</taxon>
        <taxon>Aminobacteriaceae</taxon>
        <taxon>Aminobacterium</taxon>
    </lineage>
</organism>
<evidence type="ECO:0000256" key="5">
    <source>
        <dbReference type="ARBA" id="ARBA00023015"/>
    </source>
</evidence>
<dbReference type="InterPro" id="IPR036390">
    <property type="entry name" value="WH_DNA-bd_sf"/>
</dbReference>
<evidence type="ECO:0000313" key="9">
    <source>
        <dbReference type="EMBL" id="ADE57366.1"/>
    </source>
</evidence>
<dbReference type="InterPro" id="IPR050536">
    <property type="entry name" value="DtxR_MntR_Metal-Reg"/>
</dbReference>
<dbReference type="InterPro" id="IPR036388">
    <property type="entry name" value="WH-like_DNA-bd_sf"/>
</dbReference>
<dbReference type="InterPro" id="IPR007167">
    <property type="entry name" value="Fe-transptr_FeoA-like"/>
</dbReference>